<dbReference type="EMBL" id="MGGP01000029">
    <property type="protein sequence ID" value="OGM31152.1"/>
    <property type="molecule type" value="Genomic_DNA"/>
</dbReference>
<evidence type="ECO:0000313" key="1">
    <source>
        <dbReference type="EMBL" id="OGM31152.1"/>
    </source>
</evidence>
<evidence type="ECO:0000313" key="2">
    <source>
        <dbReference type="Proteomes" id="UP000178870"/>
    </source>
</evidence>
<accession>A0A1F7YV08</accession>
<gene>
    <name evidence="1" type="ORF">A2803_01605</name>
</gene>
<dbReference type="Proteomes" id="UP000178870">
    <property type="component" value="Unassembled WGS sequence"/>
</dbReference>
<proteinExistence type="predicted"/>
<comment type="caution">
    <text evidence="1">The sequence shown here is derived from an EMBL/GenBank/DDBJ whole genome shotgun (WGS) entry which is preliminary data.</text>
</comment>
<protein>
    <submittedName>
        <fullName evidence="1">Uncharacterized protein</fullName>
    </submittedName>
</protein>
<organism evidence="1 2">
    <name type="scientific">Candidatus Woesebacteria bacterium RIFCSPHIGHO2_01_FULL_44_21</name>
    <dbReference type="NCBI Taxonomy" id="1802503"/>
    <lineage>
        <taxon>Bacteria</taxon>
        <taxon>Candidatus Woeseibacteriota</taxon>
    </lineage>
</organism>
<sequence length="86" mass="9639">MPKVKIIDVYCKNGHLLFGRYIKEKPGFLMKCYIDMIGKDKVGVAGLPNETDVFCPECKIRIGRIGIVHGRPSVIINHGGVKRVRT</sequence>
<reference evidence="1 2" key="1">
    <citation type="journal article" date="2016" name="Nat. Commun.">
        <title>Thousands of microbial genomes shed light on interconnected biogeochemical processes in an aquifer system.</title>
        <authorList>
            <person name="Anantharaman K."/>
            <person name="Brown C.T."/>
            <person name="Hug L.A."/>
            <person name="Sharon I."/>
            <person name="Castelle C.J."/>
            <person name="Probst A.J."/>
            <person name="Thomas B.C."/>
            <person name="Singh A."/>
            <person name="Wilkins M.J."/>
            <person name="Karaoz U."/>
            <person name="Brodie E.L."/>
            <person name="Williams K.H."/>
            <person name="Hubbard S.S."/>
            <person name="Banfield J.F."/>
        </authorList>
    </citation>
    <scope>NUCLEOTIDE SEQUENCE [LARGE SCALE GENOMIC DNA]</scope>
</reference>
<name>A0A1F7YV08_9BACT</name>
<dbReference type="AlphaFoldDB" id="A0A1F7YV08"/>